<comment type="caution">
    <text evidence="1">The sequence shown here is derived from an EMBL/GenBank/DDBJ whole genome shotgun (WGS) entry which is preliminary data.</text>
</comment>
<name>A0A0L0MYC6_TOLOC</name>
<reference evidence="1 2" key="1">
    <citation type="journal article" date="2015" name="BMC Genomics">
        <title>The genome of the truffle-parasite Tolypocladium ophioglossoides and the evolution of antifungal peptaibiotics.</title>
        <authorList>
            <person name="Quandt C.A."/>
            <person name="Bushley K.E."/>
            <person name="Spatafora J.W."/>
        </authorList>
    </citation>
    <scope>NUCLEOTIDE SEQUENCE [LARGE SCALE GENOMIC DNA]</scope>
    <source>
        <strain evidence="1 2">CBS 100239</strain>
    </source>
</reference>
<dbReference type="OrthoDB" id="2687876at2759"/>
<evidence type="ECO:0000313" key="2">
    <source>
        <dbReference type="Proteomes" id="UP000036947"/>
    </source>
</evidence>
<dbReference type="STRING" id="1163406.A0A0L0MYC6"/>
<evidence type="ECO:0008006" key="3">
    <source>
        <dbReference type="Google" id="ProtNLM"/>
    </source>
</evidence>
<organism evidence="1 2">
    <name type="scientific">Tolypocladium ophioglossoides (strain CBS 100239)</name>
    <name type="common">Snaketongue truffleclub</name>
    <name type="synonym">Elaphocordyceps ophioglossoides</name>
    <dbReference type="NCBI Taxonomy" id="1163406"/>
    <lineage>
        <taxon>Eukaryota</taxon>
        <taxon>Fungi</taxon>
        <taxon>Dikarya</taxon>
        <taxon>Ascomycota</taxon>
        <taxon>Pezizomycotina</taxon>
        <taxon>Sordariomycetes</taxon>
        <taxon>Hypocreomycetidae</taxon>
        <taxon>Hypocreales</taxon>
        <taxon>Ophiocordycipitaceae</taxon>
        <taxon>Tolypocladium</taxon>
    </lineage>
</organism>
<dbReference type="Proteomes" id="UP000036947">
    <property type="component" value="Unassembled WGS sequence"/>
</dbReference>
<evidence type="ECO:0000313" key="1">
    <source>
        <dbReference type="EMBL" id="KND86786.1"/>
    </source>
</evidence>
<sequence length="326" mass="35555">MASSILFTLEDAHQGLADNPIVLYRIRVTARGTRDSHPRQVIKYLTAPSPPEGASKFPDHRGQLLAFDTVPAGDWNLGRLVLASGGSAEGKFILDSTEMASLEEAVGLRDSGPPWCNRKVELLDLLDSFYAARKSVQGDQRDEVFTDIQCMNHLSALVLPSPAGIAAPGPEVVGVWAWHPGHAHGIAAESHVYSIIQARDPGIAPSFLAHITDNGSRVIGFLLKRVADAREAGPADLDKCRDVLSRLHALGIAYNESDGQLKRHSFLVCGGDKVLLRGFGGSFETTDEEILGRELRSLEQVLARQPSELEQRHASELEWLNAQRHI</sequence>
<keyword evidence="2" id="KW-1185">Reference proteome</keyword>
<protein>
    <recommendedName>
        <fullName evidence="3">Aminoglycoside phosphotransferase domain-containing protein</fullName>
    </recommendedName>
</protein>
<dbReference type="EMBL" id="LFRF01000048">
    <property type="protein sequence ID" value="KND86786.1"/>
    <property type="molecule type" value="Genomic_DNA"/>
</dbReference>
<proteinExistence type="predicted"/>
<dbReference type="AlphaFoldDB" id="A0A0L0MYC6"/>
<gene>
    <name evidence="1" type="ORF">TOPH_08556</name>
</gene>
<accession>A0A0L0MYC6</accession>